<feature type="domain" description="Bulb-type lectin" evidence="22">
    <location>
        <begin position="108"/>
        <end position="228"/>
    </location>
</feature>
<evidence type="ECO:0000256" key="2">
    <source>
        <dbReference type="ARBA" id="ARBA00022475"/>
    </source>
</evidence>
<name>A0A843VW53_COLES</name>
<proteinExistence type="inferred from homology"/>
<feature type="domain" description="Apple" evidence="23">
    <location>
        <begin position="424"/>
        <end position="502"/>
    </location>
</feature>
<dbReference type="PROSITE" id="PS50927">
    <property type="entry name" value="BULB_LECTIN"/>
    <property type="match status" value="1"/>
</dbReference>
<dbReference type="FunFam" id="3.30.200.20:FF:000195">
    <property type="entry name" value="G-type lectin S-receptor-like serine/threonine-protein kinase"/>
    <property type="match status" value="1"/>
</dbReference>
<dbReference type="InterPro" id="IPR036426">
    <property type="entry name" value="Bulb-type_lectin_dom_sf"/>
</dbReference>
<evidence type="ECO:0000313" key="25">
    <source>
        <dbReference type="Proteomes" id="UP000652761"/>
    </source>
</evidence>
<dbReference type="Pfam" id="PF00954">
    <property type="entry name" value="S_locus_glycop"/>
    <property type="match status" value="1"/>
</dbReference>
<keyword evidence="6 17" id="KW-0808">Transferase</keyword>
<evidence type="ECO:0000313" key="24">
    <source>
        <dbReference type="EMBL" id="MQM01562.1"/>
    </source>
</evidence>
<comment type="similarity">
    <text evidence="17">Belongs to the protein kinase superfamily. Ser/Thr protein kinase family.</text>
</comment>
<evidence type="ECO:0000256" key="1">
    <source>
        <dbReference type="ARBA" id="ARBA00004251"/>
    </source>
</evidence>
<keyword evidence="9 17" id="KW-0547">Nucleotide-binding</keyword>
<evidence type="ECO:0000256" key="14">
    <source>
        <dbReference type="ARBA" id="ARBA00023180"/>
    </source>
</evidence>
<evidence type="ECO:0000256" key="8">
    <source>
        <dbReference type="ARBA" id="ARBA00022737"/>
    </source>
</evidence>
<dbReference type="AlphaFoldDB" id="A0A843VW53"/>
<dbReference type="PROSITE" id="PS50948">
    <property type="entry name" value="PAN"/>
    <property type="match status" value="1"/>
</dbReference>
<dbReference type="SMART" id="SM00108">
    <property type="entry name" value="B_lectin"/>
    <property type="match status" value="1"/>
</dbReference>
<evidence type="ECO:0000256" key="9">
    <source>
        <dbReference type="ARBA" id="ARBA00022741"/>
    </source>
</evidence>
<dbReference type="GO" id="GO:0048544">
    <property type="term" value="P:recognition of pollen"/>
    <property type="evidence" value="ECO:0007669"/>
    <property type="project" value="InterPro"/>
</dbReference>
<dbReference type="Pfam" id="PF07714">
    <property type="entry name" value="PK_Tyr_Ser-Thr"/>
    <property type="match status" value="1"/>
</dbReference>
<dbReference type="Pfam" id="PF08276">
    <property type="entry name" value="PAN_2"/>
    <property type="match status" value="1"/>
</dbReference>
<comment type="subcellular location">
    <subcellularLocation>
        <location evidence="1">Cell membrane</location>
        <topology evidence="1">Single-pass type I membrane protein</topology>
    </subcellularLocation>
</comment>
<comment type="catalytic activity">
    <reaction evidence="15 17">
        <text>L-threonyl-[protein] + ATP = O-phospho-L-threonyl-[protein] + ADP + H(+)</text>
        <dbReference type="Rhea" id="RHEA:46608"/>
        <dbReference type="Rhea" id="RHEA-COMP:11060"/>
        <dbReference type="Rhea" id="RHEA-COMP:11605"/>
        <dbReference type="ChEBI" id="CHEBI:15378"/>
        <dbReference type="ChEBI" id="CHEBI:30013"/>
        <dbReference type="ChEBI" id="CHEBI:30616"/>
        <dbReference type="ChEBI" id="CHEBI:61977"/>
        <dbReference type="ChEBI" id="CHEBI:456216"/>
        <dbReference type="EC" id="2.7.11.1"/>
    </reaction>
</comment>
<dbReference type="PROSITE" id="PS50026">
    <property type="entry name" value="EGF_3"/>
    <property type="match status" value="1"/>
</dbReference>
<dbReference type="GO" id="GO:0051707">
    <property type="term" value="P:response to other organism"/>
    <property type="evidence" value="ECO:0007669"/>
    <property type="project" value="UniProtKB-ARBA"/>
</dbReference>
<evidence type="ECO:0000259" key="21">
    <source>
        <dbReference type="PROSITE" id="PS50026"/>
    </source>
</evidence>
<dbReference type="EC" id="2.7.11.1" evidence="17"/>
<feature type="domain" description="EGF-like" evidence="21">
    <location>
        <begin position="364"/>
        <end position="401"/>
    </location>
</feature>
<evidence type="ECO:0000256" key="13">
    <source>
        <dbReference type="ARBA" id="ARBA00023157"/>
    </source>
</evidence>
<evidence type="ECO:0000256" key="11">
    <source>
        <dbReference type="ARBA" id="ARBA00022840"/>
    </source>
</evidence>
<gene>
    <name evidence="24" type="ORF">Taro_034324</name>
</gene>
<dbReference type="FunFam" id="1.10.510.10:FF:000060">
    <property type="entry name" value="G-type lectin S-receptor-like serine/threonine-protein kinase"/>
    <property type="match status" value="1"/>
</dbReference>
<dbReference type="Gene3D" id="3.30.200.20">
    <property type="entry name" value="Phosphorylase Kinase, domain 1"/>
    <property type="match status" value="1"/>
</dbReference>
<dbReference type="EMBL" id="NMUH01002697">
    <property type="protein sequence ID" value="MQM01562.1"/>
    <property type="molecule type" value="Genomic_DNA"/>
</dbReference>
<evidence type="ECO:0000256" key="5">
    <source>
        <dbReference type="ARBA" id="ARBA00022546"/>
    </source>
</evidence>
<dbReference type="CDD" id="cd01098">
    <property type="entry name" value="PAN_AP_plant"/>
    <property type="match status" value="1"/>
</dbReference>
<dbReference type="InterPro" id="IPR001480">
    <property type="entry name" value="Bulb-type_lectin_dom"/>
</dbReference>
<dbReference type="InterPro" id="IPR024171">
    <property type="entry name" value="SRK-like_kinase"/>
</dbReference>
<dbReference type="InterPro" id="IPR000719">
    <property type="entry name" value="Prot_kinase_dom"/>
</dbReference>
<keyword evidence="13" id="KW-1015">Disulfide bond</keyword>
<evidence type="ECO:0000256" key="17">
    <source>
        <dbReference type="PIRNR" id="PIRNR000641"/>
    </source>
</evidence>
<dbReference type="PANTHER" id="PTHR27002">
    <property type="entry name" value="RECEPTOR-LIKE SERINE/THREONINE-PROTEIN KINASE SD1-8"/>
    <property type="match status" value="1"/>
</dbReference>
<evidence type="ECO:0000259" key="20">
    <source>
        <dbReference type="PROSITE" id="PS50011"/>
    </source>
</evidence>
<organism evidence="24 25">
    <name type="scientific">Colocasia esculenta</name>
    <name type="common">Wild taro</name>
    <name type="synonym">Arum esculentum</name>
    <dbReference type="NCBI Taxonomy" id="4460"/>
    <lineage>
        <taxon>Eukaryota</taxon>
        <taxon>Viridiplantae</taxon>
        <taxon>Streptophyta</taxon>
        <taxon>Embryophyta</taxon>
        <taxon>Tracheophyta</taxon>
        <taxon>Spermatophyta</taxon>
        <taxon>Magnoliopsida</taxon>
        <taxon>Liliopsida</taxon>
        <taxon>Araceae</taxon>
        <taxon>Aroideae</taxon>
        <taxon>Colocasieae</taxon>
        <taxon>Colocasia</taxon>
    </lineage>
</organism>
<feature type="transmembrane region" description="Helical" evidence="19">
    <location>
        <begin position="512"/>
        <end position="534"/>
    </location>
</feature>
<keyword evidence="10 17" id="KW-0418">Kinase</keyword>
<dbReference type="CDD" id="cd14066">
    <property type="entry name" value="STKc_IRAK"/>
    <property type="match status" value="1"/>
</dbReference>
<keyword evidence="11 17" id="KW-0067">ATP-binding</keyword>
<keyword evidence="25" id="KW-1185">Reference proteome</keyword>
<dbReference type="InterPro" id="IPR003609">
    <property type="entry name" value="Pan_app"/>
</dbReference>
<evidence type="ECO:0000256" key="12">
    <source>
        <dbReference type="ARBA" id="ARBA00023035"/>
    </source>
</evidence>
<dbReference type="PANTHER" id="PTHR27002:SF559">
    <property type="entry name" value="CYSTEINE-RICH RLK (RECEPTOR-LIKE KINASE) PROTEIN"/>
    <property type="match status" value="1"/>
</dbReference>
<dbReference type="InterPro" id="IPR000742">
    <property type="entry name" value="EGF"/>
</dbReference>
<keyword evidence="14" id="KW-0325">Glycoprotein</keyword>
<evidence type="ECO:0000256" key="6">
    <source>
        <dbReference type="ARBA" id="ARBA00022679"/>
    </source>
</evidence>
<keyword evidence="3 17" id="KW-0723">Serine/threonine-protein kinase</keyword>
<protein>
    <recommendedName>
        <fullName evidence="17">Receptor-like serine/threonine-protein kinase</fullName>
        <ecNumber evidence="17">2.7.11.1</ecNumber>
    </recommendedName>
</protein>
<evidence type="ECO:0000256" key="7">
    <source>
        <dbReference type="ARBA" id="ARBA00022729"/>
    </source>
</evidence>
<evidence type="ECO:0000256" key="16">
    <source>
        <dbReference type="ARBA" id="ARBA00048679"/>
    </source>
</evidence>
<evidence type="ECO:0000256" key="15">
    <source>
        <dbReference type="ARBA" id="ARBA00047899"/>
    </source>
</evidence>
<dbReference type="PIRSF" id="PIRSF000641">
    <property type="entry name" value="SRK"/>
    <property type="match status" value="1"/>
</dbReference>
<evidence type="ECO:0000256" key="19">
    <source>
        <dbReference type="SAM" id="Phobius"/>
    </source>
</evidence>
<dbReference type="GO" id="GO:0005524">
    <property type="term" value="F:ATP binding"/>
    <property type="evidence" value="ECO:0007669"/>
    <property type="project" value="UniProtKB-KW"/>
</dbReference>
<comment type="catalytic activity">
    <reaction evidence="16 17">
        <text>L-seryl-[protein] + ATP = O-phospho-L-seryl-[protein] + ADP + H(+)</text>
        <dbReference type="Rhea" id="RHEA:17989"/>
        <dbReference type="Rhea" id="RHEA-COMP:9863"/>
        <dbReference type="Rhea" id="RHEA-COMP:11604"/>
        <dbReference type="ChEBI" id="CHEBI:15378"/>
        <dbReference type="ChEBI" id="CHEBI:29999"/>
        <dbReference type="ChEBI" id="CHEBI:30616"/>
        <dbReference type="ChEBI" id="CHEBI:83421"/>
        <dbReference type="ChEBI" id="CHEBI:456216"/>
        <dbReference type="EC" id="2.7.11.1"/>
    </reaction>
</comment>
<comment type="caution">
    <text evidence="18">Lacks conserved residue(s) required for the propagation of feature annotation.</text>
</comment>
<dbReference type="SMART" id="SM00473">
    <property type="entry name" value="PAN_AP"/>
    <property type="match status" value="1"/>
</dbReference>
<dbReference type="Gene3D" id="1.10.510.10">
    <property type="entry name" value="Transferase(Phosphotransferase) domain 1"/>
    <property type="match status" value="1"/>
</dbReference>
<dbReference type="GO" id="GO:0004674">
    <property type="term" value="F:protein serine/threonine kinase activity"/>
    <property type="evidence" value="ECO:0007669"/>
    <property type="project" value="UniProtKB-KW"/>
</dbReference>
<dbReference type="Proteomes" id="UP000652761">
    <property type="component" value="Unassembled WGS sequence"/>
</dbReference>
<evidence type="ECO:0000259" key="22">
    <source>
        <dbReference type="PROSITE" id="PS50927"/>
    </source>
</evidence>
<keyword evidence="12" id="KW-0430">Lectin</keyword>
<dbReference type="InterPro" id="IPR008271">
    <property type="entry name" value="Ser/Thr_kinase_AS"/>
</dbReference>
<keyword evidence="4 18" id="KW-0245">EGF-like domain</keyword>
<evidence type="ECO:0000256" key="4">
    <source>
        <dbReference type="ARBA" id="ARBA00022536"/>
    </source>
</evidence>
<keyword evidence="19" id="KW-1133">Transmembrane helix</keyword>
<reference evidence="24" key="1">
    <citation type="submission" date="2017-07" db="EMBL/GenBank/DDBJ databases">
        <title>Taro Niue Genome Assembly and Annotation.</title>
        <authorList>
            <person name="Atibalentja N."/>
            <person name="Keating K."/>
            <person name="Fields C.J."/>
        </authorList>
    </citation>
    <scope>NUCLEOTIDE SEQUENCE</scope>
    <source>
        <strain evidence="24">Niue_2</strain>
        <tissue evidence="24">Leaf</tissue>
    </source>
</reference>
<dbReference type="SUPFAM" id="SSF56112">
    <property type="entry name" value="Protein kinase-like (PK-like)"/>
    <property type="match status" value="1"/>
</dbReference>
<dbReference type="PROSITE" id="PS50011">
    <property type="entry name" value="PROTEIN_KINASE_DOM"/>
    <property type="match status" value="1"/>
</dbReference>
<feature type="domain" description="Protein kinase" evidence="20">
    <location>
        <begin position="582"/>
        <end position="868"/>
    </location>
</feature>
<dbReference type="Pfam" id="PF01453">
    <property type="entry name" value="B_lectin"/>
    <property type="match status" value="1"/>
</dbReference>
<dbReference type="InterPro" id="IPR011009">
    <property type="entry name" value="Kinase-like_dom_sf"/>
</dbReference>
<keyword evidence="2" id="KW-1003">Cell membrane</keyword>
<keyword evidence="7" id="KW-0732">Signal</keyword>
<keyword evidence="8" id="KW-0677">Repeat</keyword>
<dbReference type="CDD" id="cd00028">
    <property type="entry name" value="B_lectin"/>
    <property type="match status" value="1"/>
</dbReference>
<evidence type="ECO:0000256" key="10">
    <source>
        <dbReference type="ARBA" id="ARBA00022777"/>
    </source>
</evidence>
<dbReference type="Gene3D" id="2.90.10.10">
    <property type="entry name" value="Bulb-type lectin domain"/>
    <property type="match status" value="1"/>
</dbReference>
<keyword evidence="5" id="KW-0348">Hemagglutinin</keyword>
<sequence length="914" mass="101660">MRPEHRYPPSLPPLVLRRWKRKARGRKVGHFCSASTAEEVGTGVSTKPNIMFGLVAFFLSPPNQPLRGLPRSRRRGRLCSVAMRTLPADVLCVAAFLSAIALVSAAEGDSLSGGQSIKHNESLVSGQGSFRLGFFTGRPNHTYLGIWYDRIPGRKVVWVANRLRPLPESTGSLLLRQNGSLVLADAAGTVYWSTDPEANLSNPVARLLEDGNLVVSGDDRGGYAWQSFTQPTDTLLPGMNIGLNRRTGENYNLTSWKANDDPSPGDFSWVLVVRGVPQLFVVNGTEPLWRGGPWVEERFTGVPQMKGNGLFSYGFTSNSDEIYFRFYEWNTSMVTRITVFPSGIARHLVWDDGRGSWEWVWDSSNDTCDMLNVCGPNAVCEVKTSGPVCSCLQGFQSAQQQQAGRAGAPTGAAAVCERKKPLVCPGREDEFVLVSGAKLPDTSLATASRVGFDECRAACLGNCSCTAFSSGADGSGCITWFGNLTDLRLYSGMGQDLYVRIASDGRKNGKKVIIIIVILVAFVVVMLPLSLCLYRRRRMARRVSREMQPSVESWHCEDADQASDFDLQLIHFNTLEIATNYFSFQNKLGEGGYGPVYKGKLTNGQYVAIKRLSKDSTQGVEQFKSEVKLVAKLQHTNLVRLLGCCMENEEKILVYEFMGNQSLDKFIFDANRGKLLDWAKRIHIIEGITQGLLYLHKYSRLRVVHRDLKASNILLDDEWNPKISDFGLARIFSWNDAQANTKRIIGTYGYMPPEYAMKGLFSTKSDVFSFGVLLLEILSGKKNTSIHDFGISRNLPGHAWELWREGRQLELVDPAMDNAVAEHEFSRCVHVALLCVQENPGDRPTMLEIVSMLNSDTASFPTPDQPAFFLMRHTNEEGNDHEMEHFSSSNSVTLTRVEGRTKHGMELTYLLSPI</sequence>
<evidence type="ECO:0000259" key="23">
    <source>
        <dbReference type="PROSITE" id="PS50948"/>
    </source>
</evidence>
<dbReference type="PROSITE" id="PS00108">
    <property type="entry name" value="PROTEIN_KINASE_ST"/>
    <property type="match status" value="1"/>
</dbReference>
<dbReference type="InterPro" id="IPR000858">
    <property type="entry name" value="S_locus_glycoprot_dom"/>
</dbReference>
<dbReference type="GO" id="GO:0005537">
    <property type="term" value="F:D-mannose binding"/>
    <property type="evidence" value="ECO:0007669"/>
    <property type="project" value="UniProtKB-KW"/>
</dbReference>
<dbReference type="InterPro" id="IPR001245">
    <property type="entry name" value="Ser-Thr/Tyr_kinase_cat_dom"/>
</dbReference>
<dbReference type="SUPFAM" id="SSF51110">
    <property type="entry name" value="alpha-D-mannose-specific plant lectins"/>
    <property type="match status" value="1"/>
</dbReference>
<accession>A0A843VW53</accession>
<comment type="caution">
    <text evidence="24">The sequence shown here is derived from an EMBL/GenBank/DDBJ whole genome shotgun (WGS) entry which is preliminary data.</text>
</comment>
<dbReference type="GO" id="GO:0005886">
    <property type="term" value="C:plasma membrane"/>
    <property type="evidence" value="ECO:0007669"/>
    <property type="project" value="UniProtKB-SubCell"/>
</dbReference>
<evidence type="ECO:0000256" key="3">
    <source>
        <dbReference type="ARBA" id="ARBA00022527"/>
    </source>
</evidence>
<dbReference type="SMART" id="SM00220">
    <property type="entry name" value="S_TKc"/>
    <property type="match status" value="1"/>
</dbReference>
<keyword evidence="12" id="KW-0465">Mannose-binding</keyword>
<evidence type="ECO:0000256" key="18">
    <source>
        <dbReference type="PROSITE-ProRule" id="PRU00076"/>
    </source>
</evidence>
<keyword evidence="19" id="KW-0472">Membrane</keyword>
<dbReference type="OrthoDB" id="1910371at2759"/>
<keyword evidence="19" id="KW-0812">Transmembrane</keyword>